<sequence length="437" mass="48670">MKQTALTSTRKSFLEPIPATTNVTVRKSVYDLTGSEVAALRKAFAQLQAITDNRGYQYIAGLHGLPEYYCPHGNLSFLIWHRPYLLMFEQALQAVEPGIALPYWDWTSERTQREGIPQIFADATYTDADSGQEVPNPLFQAAISYTNPNNWTRTFRDLGAASLLSSLKPFVEQANRVTNYDRFSPDLEQPHNGLHGWVGGTMSTVPYSAFDPIFWVHHCFIEKLFCDWQDRTGAVLSTSIAGQVLAPFNKTTDSVWNYRELGYRYAPEGENLGASARAQALENAQPAPAQVATFELSKVPDGFEVGLLHFVKTQHPVKSFEVRVFFNEASPTAQTPTRGNPRYAGSLFTFGHDGCTGGPGHCKVPDVPEDASHFVVLRPEHHLTPRRLVLDVSKALRELKESAGASMLEIQLVLVDPKGNELPQEELDFELLTLEAV</sequence>
<accession>A0A250IQN3</accession>
<dbReference type="SUPFAM" id="SSF48056">
    <property type="entry name" value="Di-copper centre-containing domain"/>
    <property type="match status" value="1"/>
</dbReference>
<evidence type="ECO:0000313" key="5">
    <source>
        <dbReference type="Proteomes" id="UP000217289"/>
    </source>
</evidence>
<dbReference type="Proteomes" id="UP000217289">
    <property type="component" value="Chromosome"/>
</dbReference>
<keyword evidence="2" id="KW-0186">Copper</keyword>
<feature type="domain" description="Tyrosinase copper-binding" evidence="3">
    <location>
        <begin position="72"/>
        <end position="89"/>
    </location>
</feature>
<proteinExistence type="predicted"/>
<dbReference type="EMBL" id="CP022163">
    <property type="protein sequence ID" value="ATB33562.1"/>
    <property type="molecule type" value="Genomic_DNA"/>
</dbReference>
<evidence type="ECO:0000256" key="1">
    <source>
        <dbReference type="ARBA" id="ARBA00022723"/>
    </source>
</evidence>
<dbReference type="InterPro" id="IPR002227">
    <property type="entry name" value="Tyrosinase_Cu-bd"/>
</dbReference>
<evidence type="ECO:0000259" key="3">
    <source>
        <dbReference type="PROSITE" id="PS00497"/>
    </source>
</evidence>
<dbReference type="InterPro" id="IPR050316">
    <property type="entry name" value="Tyrosinase/Hemocyanin"/>
</dbReference>
<gene>
    <name evidence="4" type="ORF">MEBOL_007060</name>
</gene>
<dbReference type="OrthoDB" id="2874181at2"/>
<dbReference type="KEGG" id="mbd:MEBOL_007060"/>
<dbReference type="InterPro" id="IPR008922">
    <property type="entry name" value="Di-copper_centre_dom_sf"/>
</dbReference>
<dbReference type="GO" id="GO:0046872">
    <property type="term" value="F:metal ion binding"/>
    <property type="evidence" value="ECO:0007669"/>
    <property type="project" value="UniProtKB-KW"/>
</dbReference>
<dbReference type="Gene3D" id="1.10.1280.10">
    <property type="entry name" value="Di-copper center containing domain from catechol oxidase"/>
    <property type="match status" value="1"/>
</dbReference>
<evidence type="ECO:0000256" key="2">
    <source>
        <dbReference type="ARBA" id="ARBA00023008"/>
    </source>
</evidence>
<organism evidence="4 5">
    <name type="scientific">Melittangium boletus DSM 14713</name>
    <dbReference type="NCBI Taxonomy" id="1294270"/>
    <lineage>
        <taxon>Bacteria</taxon>
        <taxon>Pseudomonadati</taxon>
        <taxon>Myxococcota</taxon>
        <taxon>Myxococcia</taxon>
        <taxon>Myxococcales</taxon>
        <taxon>Cystobacterineae</taxon>
        <taxon>Archangiaceae</taxon>
        <taxon>Melittangium</taxon>
    </lineage>
</organism>
<dbReference type="Pfam" id="PF00264">
    <property type="entry name" value="Tyrosinase"/>
    <property type="match status" value="1"/>
</dbReference>
<dbReference type="GO" id="GO:0016491">
    <property type="term" value="F:oxidoreductase activity"/>
    <property type="evidence" value="ECO:0007669"/>
    <property type="project" value="InterPro"/>
</dbReference>
<dbReference type="AlphaFoldDB" id="A0A250IQN3"/>
<keyword evidence="1" id="KW-0479">Metal-binding</keyword>
<keyword evidence="5" id="KW-1185">Reference proteome</keyword>
<evidence type="ECO:0000313" key="4">
    <source>
        <dbReference type="EMBL" id="ATB33562.1"/>
    </source>
</evidence>
<dbReference type="PANTHER" id="PTHR11474:SF76">
    <property type="entry name" value="SHKT DOMAIN-CONTAINING PROTEIN"/>
    <property type="match status" value="1"/>
</dbReference>
<dbReference type="PROSITE" id="PS00497">
    <property type="entry name" value="TYROSINASE_1"/>
    <property type="match status" value="1"/>
</dbReference>
<dbReference type="PRINTS" id="PR00092">
    <property type="entry name" value="TYROSINASE"/>
</dbReference>
<dbReference type="PANTHER" id="PTHR11474">
    <property type="entry name" value="TYROSINASE FAMILY MEMBER"/>
    <property type="match status" value="1"/>
</dbReference>
<protein>
    <recommendedName>
        <fullName evidence="3">Tyrosinase copper-binding domain-containing protein</fullName>
    </recommendedName>
</protein>
<name>A0A250IQN3_9BACT</name>
<reference evidence="4 5" key="1">
    <citation type="submission" date="2017-06" db="EMBL/GenBank/DDBJ databases">
        <authorList>
            <person name="Kim H.J."/>
            <person name="Triplett B.A."/>
        </authorList>
    </citation>
    <scope>NUCLEOTIDE SEQUENCE [LARGE SCALE GENOMIC DNA]</scope>
    <source>
        <strain evidence="4 5">DSM 14713</strain>
    </source>
</reference>
<dbReference type="RefSeq" id="WP_095981577.1">
    <property type="nucleotide sequence ID" value="NZ_CP022163.1"/>
</dbReference>